<feature type="signal peptide" evidence="2">
    <location>
        <begin position="1"/>
        <end position="18"/>
    </location>
</feature>
<evidence type="ECO:0000313" key="4">
    <source>
        <dbReference type="Proteomes" id="UP000772618"/>
    </source>
</evidence>
<comment type="caution">
    <text evidence="3">The sequence shown here is derived from an EMBL/GenBank/DDBJ whole genome shotgun (WGS) entry which is preliminary data.</text>
</comment>
<proteinExistence type="predicted"/>
<organism evidence="3 4">
    <name type="scientific">Chryseosolibacter indicus</name>
    <dbReference type="NCBI Taxonomy" id="2782351"/>
    <lineage>
        <taxon>Bacteria</taxon>
        <taxon>Pseudomonadati</taxon>
        <taxon>Bacteroidota</taxon>
        <taxon>Cytophagia</taxon>
        <taxon>Cytophagales</taxon>
        <taxon>Chryseotaleaceae</taxon>
        <taxon>Chryseosolibacter</taxon>
    </lineage>
</organism>
<evidence type="ECO:0000313" key="3">
    <source>
        <dbReference type="EMBL" id="MBT1701978.1"/>
    </source>
</evidence>
<sequence length="118" mass="13666">MRLVAVLLFLVISTASFSQSKKKRGDGDTNAPNSLNPSFPTEQYAPKKSTKKKSKGPTYESEQQFYERMARLEKTRKKNEKLMEKPQYSNPLYFGHKRPPKKHKAGKLKYCKECGIRH</sequence>
<evidence type="ECO:0008006" key="5">
    <source>
        <dbReference type="Google" id="ProtNLM"/>
    </source>
</evidence>
<protein>
    <recommendedName>
        <fullName evidence="5">Secreted protein</fullName>
    </recommendedName>
</protein>
<gene>
    <name evidence="3" type="ORF">KK060_01725</name>
</gene>
<evidence type="ECO:0000256" key="1">
    <source>
        <dbReference type="SAM" id="MobiDB-lite"/>
    </source>
</evidence>
<reference evidence="3 4" key="1">
    <citation type="submission" date="2021-05" db="EMBL/GenBank/DDBJ databases">
        <title>A Polyphasic approach of four new species of the genus Ohtaekwangia: Ohtaekwangia histidinii sp. nov., Ohtaekwangia cretensis sp. nov., Ohtaekwangia indiensis sp. nov., Ohtaekwangia reichenbachii sp. nov. from diverse environment.</title>
        <authorList>
            <person name="Octaviana S."/>
        </authorList>
    </citation>
    <scope>NUCLEOTIDE SEQUENCE [LARGE SCALE GENOMIC DNA]</scope>
    <source>
        <strain evidence="3 4">PWU20</strain>
    </source>
</reference>
<feature type="compositionally biased region" description="Polar residues" evidence="1">
    <location>
        <begin position="30"/>
        <end position="41"/>
    </location>
</feature>
<dbReference type="EMBL" id="JAHESD010000003">
    <property type="protein sequence ID" value="MBT1701978.1"/>
    <property type="molecule type" value="Genomic_DNA"/>
</dbReference>
<feature type="compositionally biased region" description="Basic residues" evidence="1">
    <location>
        <begin position="95"/>
        <end position="105"/>
    </location>
</feature>
<feature type="region of interest" description="Disordered" evidence="1">
    <location>
        <begin position="78"/>
        <end position="105"/>
    </location>
</feature>
<keyword evidence="4" id="KW-1185">Reference proteome</keyword>
<feature type="chain" id="PRO_5046700404" description="Secreted protein" evidence="2">
    <location>
        <begin position="19"/>
        <end position="118"/>
    </location>
</feature>
<evidence type="ECO:0000256" key="2">
    <source>
        <dbReference type="SAM" id="SignalP"/>
    </source>
</evidence>
<dbReference type="Proteomes" id="UP000772618">
    <property type="component" value="Unassembled WGS sequence"/>
</dbReference>
<dbReference type="RefSeq" id="WP_254151673.1">
    <property type="nucleotide sequence ID" value="NZ_JAHESD010000003.1"/>
</dbReference>
<feature type="region of interest" description="Disordered" evidence="1">
    <location>
        <begin position="17"/>
        <end position="63"/>
    </location>
</feature>
<keyword evidence="2" id="KW-0732">Signal</keyword>
<name>A0ABS5VLU6_9BACT</name>
<accession>A0ABS5VLU6</accession>